<dbReference type="InterPro" id="IPR001444">
    <property type="entry name" value="Flag_bb_rod_N"/>
</dbReference>
<evidence type="ECO:0000313" key="4">
    <source>
        <dbReference type="Proteomes" id="UP000600449"/>
    </source>
</evidence>
<comment type="subcellular location">
    <subcellularLocation>
        <location evidence="1">Bacterial flagellum basal body</location>
    </subcellularLocation>
</comment>
<evidence type="ECO:0000256" key="1">
    <source>
        <dbReference type="ARBA" id="ARBA00004117"/>
    </source>
</evidence>
<sequence length="126" mass="13780">MVDGIHLFSLASRKSEWLSVRQATIAENVANANTPGFRARDVEAFRDVMDHTSLRLAATSPDHLLPAQDARVSETRTRDGLAISHSGNSVSIEEELIKASSASREHSLATSVVKSFHRMILQSVRG</sequence>
<dbReference type="Pfam" id="PF00460">
    <property type="entry name" value="Flg_bb_rod"/>
    <property type="match status" value="1"/>
</dbReference>
<reference evidence="3 4" key="1">
    <citation type="journal article" date="2014" name="Int. J. Syst. Evol. Microbiol.">
        <title>Complete genome sequence of Corynebacterium casei LMG S-19264T (=DSM 44701T), isolated from a smear-ripened cheese.</title>
        <authorList>
            <consortium name="US DOE Joint Genome Institute (JGI-PGF)"/>
            <person name="Walter F."/>
            <person name="Albersmeier A."/>
            <person name="Kalinowski J."/>
            <person name="Ruckert C."/>
        </authorList>
    </citation>
    <scope>NUCLEOTIDE SEQUENCE [LARGE SCALE GENOMIC DNA]</scope>
    <source>
        <strain evidence="3 4">CGMCC 1.9161</strain>
    </source>
</reference>
<organism evidence="3 4">
    <name type="scientific">Salinarimonas ramus</name>
    <dbReference type="NCBI Taxonomy" id="690164"/>
    <lineage>
        <taxon>Bacteria</taxon>
        <taxon>Pseudomonadati</taxon>
        <taxon>Pseudomonadota</taxon>
        <taxon>Alphaproteobacteria</taxon>
        <taxon>Hyphomicrobiales</taxon>
        <taxon>Salinarimonadaceae</taxon>
        <taxon>Salinarimonas</taxon>
    </lineage>
</organism>
<dbReference type="NCBIfam" id="NF004653">
    <property type="entry name" value="PRK06003.1"/>
    <property type="match status" value="1"/>
</dbReference>
<dbReference type="EMBL" id="BMMF01000005">
    <property type="protein sequence ID" value="GGK34334.1"/>
    <property type="molecule type" value="Genomic_DNA"/>
</dbReference>
<evidence type="ECO:0000313" key="3">
    <source>
        <dbReference type="EMBL" id="GGK34334.1"/>
    </source>
</evidence>
<dbReference type="AlphaFoldDB" id="A0A917Q7Y9"/>
<dbReference type="GO" id="GO:0009425">
    <property type="term" value="C:bacterial-type flagellum basal body"/>
    <property type="evidence" value="ECO:0007669"/>
    <property type="project" value="UniProtKB-SubCell"/>
</dbReference>
<feature type="domain" description="Flagellar basal body rod protein N-terminal" evidence="2">
    <location>
        <begin position="19"/>
        <end position="38"/>
    </location>
</feature>
<gene>
    <name evidence="3" type="primary">flgB</name>
    <name evidence="3" type="ORF">GCM10011322_21320</name>
</gene>
<name>A0A917Q7Y9_9HYPH</name>
<keyword evidence="3" id="KW-0282">Flagellum</keyword>
<keyword evidence="4" id="KW-1185">Reference proteome</keyword>
<keyword evidence="3" id="KW-0969">Cilium</keyword>
<protein>
    <submittedName>
        <fullName evidence="3">Flagellar biosynthesis protein FlgB</fullName>
    </submittedName>
</protein>
<keyword evidence="3" id="KW-0966">Cell projection</keyword>
<comment type="caution">
    <text evidence="3">The sequence shown here is derived from an EMBL/GenBank/DDBJ whole genome shotgun (WGS) entry which is preliminary data.</text>
</comment>
<evidence type="ECO:0000259" key="2">
    <source>
        <dbReference type="Pfam" id="PF00460"/>
    </source>
</evidence>
<accession>A0A917Q7Y9</accession>
<dbReference type="Proteomes" id="UP000600449">
    <property type="component" value="Unassembled WGS sequence"/>
</dbReference>
<proteinExistence type="predicted"/>
<dbReference type="RefSeq" id="WP_188912574.1">
    <property type="nucleotide sequence ID" value="NZ_BMMF01000005.1"/>
</dbReference>